<dbReference type="PANTHER" id="PTHR43684:SF1">
    <property type="entry name" value="ENOYL-COA DELTA ISOMERASE 2"/>
    <property type="match status" value="1"/>
</dbReference>
<reference evidence="5" key="1">
    <citation type="journal article" date="2019" name="Int. J. Syst. Evol. Microbiol.">
        <title>The Global Catalogue of Microorganisms (GCM) 10K type strain sequencing project: providing services to taxonomists for standard genome sequencing and annotation.</title>
        <authorList>
            <consortium name="The Broad Institute Genomics Platform"/>
            <consortium name="The Broad Institute Genome Sequencing Center for Infectious Disease"/>
            <person name="Wu L."/>
            <person name="Ma J."/>
        </authorList>
    </citation>
    <scope>NUCLEOTIDE SEQUENCE [LARGE SCALE GENOMIC DNA]</scope>
    <source>
        <strain evidence="5">JCM 17808</strain>
    </source>
</reference>
<name>A0ABP8JD03_9MICO</name>
<keyword evidence="5" id="KW-1185">Reference proteome</keyword>
<evidence type="ECO:0000256" key="3">
    <source>
        <dbReference type="ARBA" id="ARBA00023235"/>
    </source>
</evidence>
<sequence>MNDSTQHSSIRTERSDGVLTLVMDRAEKKNALTNEMYGILADALEAAQDDPAVRVVVIRGEGDMFTAGNDVGEFAASTPDSGPRHVRRFVRAIAEFPKPLLAAVQGRAVGVGTTLLLHCDYVAIAEDAKLSTPFVSLGLVPEAASSMLLPARIGHLRAFSMLALGETVRGDTAVEWGLATTAVPAAELVPTIEAVAARIAQLPLGAVRATKQLMRDTTAITEHMRVEGEEFAARLTSPEAKEAFTAFAEKRKPDFSQFS</sequence>
<dbReference type="RefSeq" id="WP_295687304.1">
    <property type="nucleotide sequence ID" value="NZ_BAABGL010000006.1"/>
</dbReference>
<dbReference type="Proteomes" id="UP001500642">
    <property type="component" value="Unassembled WGS sequence"/>
</dbReference>
<comment type="caution">
    <text evidence="4">The sequence shown here is derived from an EMBL/GenBank/DDBJ whole genome shotgun (WGS) entry which is preliminary data.</text>
</comment>
<dbReference type="CDD" id="cd06558">
    <property type="entry name" value="crotonase-like"/>
    <property type="match status" value="1"/>
</dbReference>
<proteinExistence type="predicted"/>
<comment type="subcellular location">
    <subcellularLocation>
        <location evidence="1">Peroxisome</location>
    </subcellularLocation>
</comment>
<dbReference type="EMBL" id="BAABGL010000006">
    <property type="protein sequence ID" value="GAA4388785.1"/>
    <property type="molecule type" value="Genomic_DNA"/>
</dbReference>
<dbReference type="InterPro" id="IPR051053">
    <property type="entry name" value="ECH/Chromodomain_protein"/>
</dbReference>
<dbReference type="Gene3D" id="3.90.226.10">
    <property type="entry name" value="2-enoyl-CoA Hydratase, Chain A, domain 1"/>
    <property type="match status" value="1"/>
</dbReference>
<evidence type="ECO:0000313" key="4">
    <source>
        <dbReference type="EMBL" id="GAA4388785.1"/>
    </source>
</evidence>
<dbReference type="InterPro" id="IPR029045">
    <property type="entry name" value="ClpP/crotonase-like_dom_sf"/>
</dbReference>
<protein>
    <submittedName>
        <fullName evidence="4">Enoyl-CoA hydratase</fullName>
    </submittedName>
</protein>
<evidence type="ECO:0000256" key="1">
    <source>
        <dbReference type="ARBA" id="ARBA00004275"/>
    </source>
</evidence>
<evidence type="ECO:0000256" key="2">
    <source>
        <dbReference type="ARBA" id="ARBA00023140"/>
    </source>
</evidence>
<dbReference type="InterPro" id="IPR001753">
    <property type="entry name" value="Enoyl-CoA_hydra/iso"/>
</dbReference>
<organism evidence="4 5">
    <name type="scientific">Brevibacterium pityocampae</name>
    <dbReference type="NCBI Taxonomy" id="506594"/>
    <lineage>
        <taxon>Bacteria</taxon>
        <taxon>Bacillati</taxon>
        <taxon>Actinomycetota</taxon>
        <taxon>Actinomycetes</taxon>
        <taxon>Micrococcales</taxon>
        <taxon>Brevibacteriaceae</taxon>
        <taxon>Brevibacterium</taxon>
    </lineage>
</organism>
<keyword evidence="3" id="KW-0413">Isomerase</keyword>
<evidence type="ECO:0000313" key="5">
    <source>
        <dbReference type="Proteomes" id="UP001500642"/>
    </source>
</evidence>
<keyword evidence="2" id="KW-0576">Peroxisome</keyword>
<dbReference type="SUPFAM" id="SSF52096">
    <property type="entry name" value="ClpP/crotonase"/>
    <property type="match status" value="1"/>
</dbReference>
<gene>
    <name evidence="4" type="ORF">GCM10023167_13870</name>
</gene>
<dbReference type="PANTHER" id="PTHR43684">
    <property type="match status" value="1"/>
</dbReference>
<dbReference type="Pfam" id="PF00378">
    <property type="entry name" value="ECH_1"/>
    <property type="match status" value="1"/>
</dbReference>
<accession>A0ABP8JD03</accession>